<dbReference type="EMBL" id="AJVK01076608">
    <property type="status" value="NOT_ANNOTATED_CDS"/>
    <property type="molecule type" value="Genomic_DNA"/>
</dbReference>
<dbReference type="InterPro" id="IPR050271">
    <property type="entry name" value="UDP-glycosyltransferase"/>
</dbReference>
<dbReference type="PANTHER" id="PTHR48043:SF159">
    <property type="entry name" value="EG:EG0003.4 PROTEIN-RELATED"/>
    <property type="match status" value="1"/>
</dbReference>
<dbReference type="GO" id="GO:0008194">
    <property type="term" value="F:UDP-glycosyltransferase activity"/>
    <property type="evidence" value="ECO:0007669"/>
    <property type="project" value="InterPro"/>
</dbReference>
<keyword evidence="3" id="KW-0808">Transferase</keyword>
<evidence type="ECO:0000256" key="2">
    <source>
        <dbReference type="ARBA" id="ARBA00022676"/>
    </source>
</evidence>
<evidence type="ECO:0000256" key="1">
    <source>
        <dbReference type="ARBA" id="ARBA00009995"/>
    </source>
</evidence>
<reference evidence="4" key="1">
    <citation type="submission" date="2022-08" db="UniProtKB">
        <authorList>
            <consortium name="EnsemblMetazoa"/>
        </authorList>
    </citation>
    <scope>IDENTIFICATION</scope>
    <source>
        <strain evidence="4">Israel</strain>
    </source>
</reference>
<dbReference type="InterPro" id="IPR002213">
    <property type="entry name" value="UDP_glucos_trans"/>
</dbReference>
<dbReference type="Gene3D" id="3.40.50.2000">
    <property type="entry name" value="Glycogen Phosphorylase B"/>
    <property type="match status" value="1"/>
</dbReference>
<proteinExistence type="inferred from homology"/>
<organism evidence="4 5">
    <name type="scientific">Phlebotomus papatasi</name>
    <name type="common">Sandfly</name>
    <dbReference type="NCBI Taxonomy" id="29031"/>
    <lineage>
        <taxon>Eukaryota</taxon>
        <taxon>Metazoa</taxon>
        <taxon>Ecdysozoa</taxon>
        <taxon>Arthropoda</taxon>
        <taxon>Hexapoda</taxon>
        <taxon>Insecta</taxon>
        <taxon>Pterygota</taxon>
        <taxon>Neoptera</taxon>
        <taxon>Endopterygota</taxon>
        <taxon>Diptera</taxon>
        <taxon>Nematocera</taxon>
        <taxon>Psychodoidea</taxon>
        <taxon>Psychodidae</taxon>
        <taxon>Phlebotomus</taxon>
        <taxon>Phlebotomus</taxon>
    </lineage>
</organism>
<dbReference type="EnsemblMetazoa" id="PPAI009607-RA">
    <property type="protein sequence ID" value="PPAI009607-PA"/>
    <property type="gene ID" value="PPAI009607"/>
</dbReference>
<evidence type="ECO:0000313" key="5">
    <source>
        <dbReference type="Proteomes" id="UP000092462"/>
    </source>
</evidence>
<dbReference type="AlphaFoldDB" id="A0A1B0DML5"/>
<dbReference type="PANTHER" id="PTHR48043">
    <property type="entry name" value="EG:EG0003.4 PROTEIN-RELATED"/>
    <property type="match status" value="1"/>
</dbReference>
<dbReference type="Proteomes" id="UP000092462">
    <property type="component" value="Unassembled WGS sequence"/>
</dbReference>
<dbReference type="Pfam" id="PF00201">
    <property type="entry name" value="UDPGT"/>
    <property type="match status" value="1"/>
</dbReference>
<evidence type="ECO:0008006" key="6">
    <source>
        <dbReference type="Google" id="ProtNLM"/>
    </source>
</evidence>
<evidence type="ECO:0000256" key="3">
    <source>
        <dbReference type="ARBA" id="ARBA00022679"/>
    </source>
</evidence>
<sequence length="210" mass="24241">MFFKTIFALLFYLIYTTDLLHGERILAVFPVPKKSHFFIGEALVQELESRGHQITFLTSFRVREKKEKIQEIFLNGTEKFVRTDEYLQDLHQSHSVLEAITQSIYASAELVNFTLSHPEVQKLLRSDATFDLLLVDSFMMDALLGFAQHYKVPSVVVCTTSTTKWTDEMVRNPYNPAYNPNPFLGSSNRMTLAERIVNTLLSLFVEISYQ</sequence>
<keyword evidence="2" id="KW-0328">Glycosyltransferase</keyword>
<evidence type="ECO:0000313" key="4">
    <source>
        <dbReference type="EnsemblMetazoa" id="PPAI009607-PA"/>
    </source>
</evidence>
<dbReference type="VEuPathDB" id="VectorBase:PPAPM1_007786"/>
<keyword evidence="5" id="KW-1185">Reference proteome</keyword>
<dbReference type="SUPFAM" id="SSF53756">
    <property type="entry name" value="UDP-Glycosyltransferase/glycogen phosphorylase"/>
    <property type="match status" value="1"/>
</dbReference>
<name>A0A1B0DML5_PHLPP</name>
<dbReference type="VEuPathDB" id="VectorBase:PPAI009607"/>
<accession>A0A1B0DML5</accession>
<comment type="similarity">
    <text evidence="1">Belongs to the UDP-glycosyltransferase family.</text>
</comment>
<protein>
    <recommendedName>
        <fullName evidence="6">UDP-glycosyltransferase</fullName>
    </recommendedName>
</protein>